<dbReference type="PANTHER" id="PTHR22750">
    <property type="entry name" value="G-PROTEIN COUPLED RECEPTOR"/>
    <property type="match status" value="1"/>
</dbReference>
<evidence type="ECO:0000256" key="1">
    <source>
        <dbReference type="ARBA" id="ARBA00004487"/>
    </source>
</evidence>
<dbReference type="InterPro" id="IPR000276">
    <property type="entry name" value="GPCR_Rhodpsn"/>
</dbReference>
<comment type="similarity">
    <text evidence="12">Belongs to the G-protein coupled receptor 1 family.</text>
</comment>
<dbReference type="InterPro" id="IPR017452">
    <property type="entry name" value="GPCR_Rhodpsn_7TM"/>
</dbReference>
<evidence type="ECO:0000256" key="12">
    <source>
        <dbReference type="RuleBase" id="RU000688"/>
    </source>
</evidence>
<keyword evidence="4 12" id="KW-0812">Transmembrane</keyword>
<evidence type="ECO:0000256" key="8">
    <source>
        <dbReference type="ARBA" id="ARBA00023170"/>
    </source>
</evidence>
<gene>
    <name evidence="15" type="ORF">GDO81_005915</name>
</gene>
<comment type="subcellular location">
    <subcellularLocation>
        <location evidence="2">Cell membrane</location>
        <topology evidence="2">Multi-pass membrane protein</topology>
    </subcellularLocation>
    <subcellularLocation>
        <location evidence="1">Cell projection</location>
        <location evidence="1">Neuron projection</location>
    </subcellularLocation>
</comment>
<dbReference type="SUPFAM" id="SSF81321">
    <property type="entry name" value="Family A G protein-coupled receptor-like"/>
    <property type="match status" value="1"/>
</dbReference>
<keyword evidence="10 12" id="KW-0807">Transducer</keyword>
<feature type="transmembrane region" description="Helical" evidence="13">
    <location>
        <begin position="47"/>
        <end position="71"/>
    </location>
</feature>
<evidence type="ECO:0000259" key="14">
    <source>
        <dbReference type="PROSITE" id="PS50262"/>
    </source>
</evidence>
<keyword evidence="9" id="KW-0325">Glycoprotein</keyword>
<evidence type="ECO:0000313" key="15">
    <source>
        <dbReference type="EMBL" id="KAG8588234.1"/>
    </source>
</evidence>
<dbReference type="EMBL" id="WNYA01000002">
    <property type="protein sequence ID" value="KAG8588233.1"/>
    <property type="molecule type" value="Genomic_DNA"/>
</dbReference>
<feature type="transmembrane region" description="Helical" evidence="13">
    <location>
        <begin position="83"/>
        <end position="105"/>
    </location>
</feature>
<feature type="transmembrane region" description="Helical" evidence="13">
    <location>
        <begin position="163"/>
        <end position="185"/>
    </location>
</feature>
<feature type="transmembrane region" description="Helical" evidence="13">
    <location>
        <begin position="294"/>
        <end position="316"/>
    </location>
</feature>
<accession>A0AAV7CT33</accession>
<keyword evidence="5 13" id="KW-1133">Transmembrane helix</keyword>
<keyword evidence="11" id="KW-0966">Cell projection</keyword>
<feature type="transmembrane region" description="Helical" evidence="13">
    <location>
        <begin position="205"/>
        <end position="229"/>
    </location>
</feature>
<keyword evidence="6 12" id="KW-0297">G-protein coupled receptor</keyword>
<evidence type="ECO:0000256" key="10">
    <source>
        <dbReference type="ARBA" id="ARBA00023224"/>
    </source>
</evidence>
<name>A0AAV7CT33_ENGPU</name>
<protein>
    <recommendedName>
        <fullName evidence="14">G-protein coupled receptors family 1 profile domain-containing protein</fullName>
    </recommendedName>
</protein>
<keyword evidence="7 13" id="KW-0472">Membrane</keyword>
<dbReference type="EMBL" id="WNYA01000002">
    <property type="protein sequence ID" value="KAG8588234.1"/>
    <property type="molecule type" value="Genomic_DNA"/>
</dbReference>
<evidence type="ECO:0000256" key="4">
    <source>
        <dbReference type="ARBA" id="ARBA00022692"/>
    </source>
</evidence>
<evidence type="ECO:0000256" key="11">
    <source>
        <dbReference type="ARBA" id="ARBA00023273"/>
    </source>
</evidence>
<dbReference type="AlphaFoldDB" id="A0AAV7CT33"/>
<keyword evidence="3" id="KW-1003">Cell membrane</keyword>
<evidence type="ECO:0000256" key="13">
    <source>
        <dbReference type="SAM" id="Phobius"/>
    </source>
</evidence>
<dbReference type="SMART" id="SM01381">
    <property type="entry name" value="7TM_GPCR_Srsx"/>
    <property type="match status" value="1"/>
</dbReference>
<dbReference type="Gene3D" id="1.20.1070.10">
    <property type="entry name" value="Rhodopsin 7-helix transmembrane proteins"/>
    <property type="match status" value="1"/>
</dbReference>
<reference evidence="15" key="1">
    <citation type="thesis" date="2020" institute="ProQuest LLC" country="789 East Eisenhower Parkway, Ann Arbor, MI, USA">
        <title>Comparative Genomics and Chromosome Evolution.</title>
        <authorList>
            <person name="Mudd A.B."/>
        </authorList>
    </citation>
    <scope>NUCLEOTIDE SEQUENCE</scope>
    <source>
        <strain evidence="15">237g6f4</strain>
        <tissue evidence="15">Blood</tissue>
    </source>
</reference>
<dbReference type="GO" id="GO:0005886">
    <property type="term" value="C:plasma membrane"/>
    <property type="evidence" value="ECO:0007669"/>
    <property type="project" value="UniProtKB-SubCell"/>
</dbReference>
<dbReference type="PROSITE" id="PS50262">
    <property type="entry name" value="G_PROTEIN_RECEP_F1_2"/>
    <property type="match status" value="1"/>
</dbReference>
<dbReference type="GO" id="GO:0043005">
    <property type="term" value="C:neuron projection"/>
    <property type="evidence" value="ECO:0007669"/>
    <property type="project" value="UniProtKB-SubCell"/>
</dbReference>
<evidence type="ECO:0000256" key="9">
    <source>
        <dbReference type="ARBA" id="ARBA00023180"/>
    </source>
</evidence>
<dbReference type="PRINTS" id="PR00362">
    <property type="entry name" value="CANNABINOIDR"/>
</dbReference>
<keyword evidence="16" id="KW-1185">Reference proteome</keyword>
<comment type="caution">
    <text evidence="15">The sequence shown here is derived from an EMBL/GenBank/DDBJ whole genome shotgun (WGS) entry which is preliminary data.</text>
</comment>
<feature type="transmembrane region" description="Helical" evidence="13">
    <location>
        <begin position="261"/>
        <end position="288"/>
    </location>
</feature>
<keyword evidence="8 12" id="KW-0675">Receptor</keyword>
<feature type="domain" description="G-protein coupled receptors family 1 profile" evidence="14">
    <location>
        <begin position="63"/>
        <end position="314"/>
    </location>
</feature>
<feature type="transmembrane region" description="Helical" evidence="13">
    <location>
        <begin position="117"/>
        <end position="142"/>
    </location>
</feature>
<dbReference type="Proteomes" id="UP000824782">
    <property type="component" value="Unassembled WGS sequence"/>
</dbReference>
<evidence type="ECO:0000256" key="3">
    <source>
        <dbReference type="ARBA" id="ARBA00022475"/>
    </source>
</evidence>
<evidence type="ECO:0000256" key="5">
    <source>
        <dbReference type="ARBA" id="ARBA00022989"/>
    </source>
</evidence>
<evidence type="ECO:0000256" key="7">
    <source>
        <dbReference type="ARBA" id="ARBA00023136"/>
    </source>
</evidence>
<dbReference type="GO" id="GO:0004949">
    <property type="term" value="F:cannabinoid receptor activity"/>
    <property type="evidence" value="ECO:0007669"/>
    <property type="project" value="InterPro"/>
</dbReference>
<dbReference type="InterPro" id="IPR002230">
    <property type="entry name" value="Cnbnoid_rcpt"/>
</dbReference>
<dbReference type="PRINTS" id="PR00237">
    <property type="entry name" value="GPCRRHODOPSN"/>
</dbReference>
<dbReference type="Pfam" id="PF00001">
    <property type="entry name" value="7tm_1"/>
    <property type="match status" value="1"/>
</dbReference>
<dbReference type="PROSITE" id="PS00237">
    <property type="entry name" value="G_PROTEIN_RECEP_F1_1"/>
    <property type="match status" value="1"/>
</dbReference>
<sequence>MTSSWINNLDNITMNQCSTDSNSSTRCSTQGIDIQCYLILESNTQKIFIAIICIVMGALCILENILVLCMIFTSVRLRKKPSYLFISSLATADLLASLIFSYSFIDFHVFHGAGTPSVFLFKLGGVTLSFTASLGSLLLTAFDRYICIHKPSSYKLMVTRKRALLALTVMWISTTIISYLPLMGVNCCDLEVTCSELFPLIGNKFLSSWIVLVVILLSAIIFSYSHILWKAHRHTSYMKKHNIQAEKGQARVRLDIMLTKTLALVLIVLIVCWSPALIIMIHSLIYTLDAKTKAVFAFCSTLCLVNSMVNPIVYALRSRELRRRLIRVLRKLKCLKKPSESQDSQEANGAGRNLAFEATGDDTLCDTEVSI</sequence>
<dbReference type="EMBL" id="WNYA01000002">
    <property type="protein sequence ID" value="KAG8588232.1"/>
    <property type="molecule type" value="Genomic_DNA"/>
</dbReference>
<evidence type="ECO:0000256" key="6">
    <source>
        <dbReference type="ARBA" id="ARBA00023040"/>
    </source>
</evidence>
<evidence type="ECO:0000256" key="2">
    <source>
        <dbReference type="ARBA" id="ARBA00004651"/>
    </source>
</evidence>
<proteinExistence type="inferred from homology"/>
<evidence type="ECO:0000313" key="16">
    <source>
        <dbReference type="Proteomes" id="UP000824782"/>
    </source>
</evidence>
<organism evidence="15 16">
    <name type="scientific">Engystomops pustulosus</name>
    <name type="common">Tungara frog</name>
    <name type="synonym">Physalaemus pustulosus</name>
    <dbReference type="NCBI Taxonomy" id="76066"/>
    <lineage>
        <taxon>Eukaryota</taxon>
        <taxon>Metazoa</taxon>
        <taxon>Chordata</taxon>
        <taxon>Craniata</taxon>
        <taxon>Vertebrata</taxon>
        <taxon>Euteleostomi</taxon>
        <taxon>Amphibia</taxon>
        <taxon>Batrachia</taxon>
        <taxon>Anura</taxon>
        <taxon>Neobatrachia</taxon>
        <taxon>Hyloidea</taxon>
        <taxon>Leptodactylidae</taxon>
        <taxon>Leiuperinae</taxon>
        <taxon>Engystomops</taxon>
    </lineage>
</organism>